<comment type="caution">
    <text evidence="2">The sequence shown here is derived from an EMBL/GenBank/DDBJ whole genome shotgun (WGS) entry which is preliminary data.</text>
</comment>
<keyword evidence="3" id="KW-1185">Reference proteome</keyword>
<reference evidence="2" key="1">
    <citation type="submission" date="2021-03" db="EMBL/GenBank/DDBJ databases">
        <title>Draft genome sequence of rust myrtle Austropuccinia psidii MF-1, a brazilian biotype.</title>
        <authorList>
            <person name="Quecine M.C."/>
            <person name="Pachon D.M.R."/>
            <person name="Bonatelli M.L."/>
            <person name="Correr F.H."/>
            <person name="Franceschini L.M."/>
            <person name="Leite T.F."/>
            <person name="Margarido G.R.A."/>
            <person name="Almeida C.A."/>
            <person name="Ferrarezi J.A."/>
            <person name="Labate C.A."/>
        </authorList>
    </citation>
    <scope>NUCLEOTIDE SEQUENCE</scope>
    <source>
        <strain evidence="2">MF-1</strain>
    </source>
</reference>
<evidence type="ECO:0000256" key="1">
    <source>
        <dbReference type="SAM" id="MobiDB-lite"/>
    </source>
</evidence>
<feature type="compositionally biased region" description="Basic and acidic residues" evidence="1">
    <location>
        <begin position="1"/>
        <end position="11"/>
    </location>
</feature>
<accession>A0A9Q3EUV4</accession>
<organism evidence="2 3">
    <name type="scientific">Austropuccinia psidii MF-1</name>
    <dbReference type="NCBI Taxonomy" id="1389203"/>
    <lineage>
        <taxon>Eukaryota</taxon>
        <taxon>Fungi</taxon>
        <taxon>Dikarya</taxon>
        <taxon>Basidiomycota</taxon>
        <taxon>Pucciniomycotina</taxon>
        <taxon>Pucciniomycetes</taxon>
        <taxon>Pucciniales</taxon>
        <taxon>Sphaerophragmiaceae</taxon>
        <taxon>Austropuccinia</taxon>
    </lineage>
</organism>
<dbReference type="Proteomes" id="UP000765509">
    <property type="component" value="Unassembled WGS sequence"/>
</dbReference>
<dbReference type="AlphaFoldDB" id="A0A9Q3EUV4"/>
<dbReference type="EMBL" id="AVOT02031941">
    <property type="protein sequence ID" value="MBW0525605.1"/>
    <property type="molecule type" value="Genomic_DNA"/>
</dbReference>
<evidence type="ECO:0000313" key="3">
    <source>
        <dbReference type="Proteomes" id="UP000765509"/>
    </source>
</evidence>
<protein>
    <submittedName>
        <fullName evidence="2">Uncharacterized protein</fullName>
    </submittedName>
</protein>
<feature type="region of interest" description="Disordered" evidence="1">
    <location>
        <begin position="1"/>
        <end position="31"/>
    </location>
</feature>
<evidence type="ECO:0000313" key="2">
    <source>
        <dbReference type="EMBL" id="MBW0525605.1"/>
    </source>
</evidence>
<name>A0A9Q3EUV4_9BASI</name>
<sequence length="197" mass="21923">MSQPSEPHEDTLTCEPEPEVAPTQSTDEPFGKSPLDLFDSYQLFSRLVCPSPACPTTPSFIIITDDMPVGSPSIPTQVPSPVIPTAFSPVGTSSPHSHDEAQQEFTELLPALMIPRAIVHKEINQILFEHCQLLHMIPVVDVPHQNEMHREFCEELNYLFGQALEAYSKEEITGIVSRFLEKKSVSFSLFTACNTLL</sequence>
<proteinExistence type="predicted"/>
<gene>
    <name evidence="2" type="ORF">O181_065320</name>
</gene>